<evidence type="ECO:0000256" key="2">
    <source>
        <dbReference type="ARBA" id="ARBA00005695"/>
    </source>
</evidence>
<protein>
    <submittedName>
        <fullName evidence="6">Microcin C transport system substrate-binding protein</fullName>
    </submittedName>
</protein>
<dbReference type="OrthoDB" id="9803988at2"/>
<dbReference type="GO" id="GO:0030288">
    <property type="term" value="C:outer membrane-bounded periplasmic space"/>
    <property type="evidence" value="ECO:0007669"/>
    <property type="project" value="TreeGrafter"/>
</dbReference>
<comment type="subcellular location">
    <subcellularLocation>
        <location evidence="1">Periplasm</location>
    </subcellularLocation>
</comment>
<dbReference type="Gene3D" id="3.10.105.10">
    <property type="entry name" value="Dipeptide-binding Protein, Domain 3"/>
    <property type="match status" value="1"/>
</dbReference>
<evidence type="ECO:0000313" key="7">
    <source>
        <dbReference type="Proteomes" id="UP000248311"/>
    </source>
</evidence>
<dbReference type="InterPro" id="IPR030678">
    <property type="entry name" value="Peptide/Ni-bd"/>
</dbReference>
<evidence type="ECO:0000256" key="4">
    <source>
        <dbReference type="SAM" id="SignalP"/>
    </source>
</evidence>
<evidence type="ECO:0000256" key="3">
    <source>
        <dbReference type="ARBA" id="ARBA00022729"/>
    </source>
</evidence>
<dbReference type="Proteomes" id="UP000248311">
    <property type="component" value="Unassembled WGS sequence"/>
</dbReference>
<comment type="caution">
    <text evidence="6">The sequence shown here is derived from an EMBL/GenBank/DDBJ whole genome shotgun (WGS) entry which is preliminary data.</text>
</comment>
<proteinExistence type="inferred from homology"/>
<dbReference type="GO" id="GO:1904680">
    <property type="term" value="F:peptide transmembrane transporter activity"/>
    <property type="evidence" value="ECO:0007669"/>
    <property type="project" value="TreeGrafter"/>
</dbReference>
<keyword evidence="3 4" id="KW-0732">Signal</keyword>
<organism evidence="6 7">
    <name type="scientific">Pseudoroseicyclus aestuarii</name>
    <dbReference type="NCBI Taxonomy" id="1795041"/>
    <lineage>
        <taxon>Bacteria</taxon>
        <taxon>Pseudomonadati</taxon>
        <taxon>Pseudomonadota</taxon>
        <taxon>Alphaproteobacteria</taxon>
        <taxon>Rhodobacterales</taxon>
        <taxon>Paracoccaceae</taxon>
        <taxon>Pseudoroseicyclus</taxon>
    </lineage>
</organism>
<dbReference type="EMBL" id="QJTE01000003">
    <property type="protein sequence ID" value="PYE83962.1"/>
    <property type="molecule type" value="Genomic_DNA"/>
</dbReference>
<keyword evidence="7" id="KW-1185">Reference proteome</keyword>
<dbReference type="AlphaFoldDB" id="A0A318SQK2"/>
<dbReference type="RefSeq" id="WP_110814509.1">
    <property type="nucleotide sequence ID" value="NZ_QJTE01000003.1"/>
</dbReference>
<accession>A0A318SQK2</accession>
<dbReference type="PIRSF" id="PIRSF002741">
    <property type="entry name" value="MppA"/>
    <property type="match status" value="1"/>
</dbReference>
<feature type="chain" id="PRO_5016297856" evidence="4">
    <location>
        <begin position="31"/>
        <end position="639"/>
    </location>
</feature>
<evidence type="ECO:0000259" key="5">
    <source>
        <dbReference type="Pfam" id="PF00496"/>
    </source>
</evidence>
<dbReference type="GO" id="GO:0015833">
    <property type="term" value="P:peptide transport"/>
    <property type="evidence" value="ECO:0007669"/>
    <property type="project" value="TreeGrafter"/>
</dbReference>
<dbReference type="GO" id="GO:0043190">
    <property type="term" value="C:ATP-binding cassette (ABC) transporter complex"/>
    <property type="evidence" value="ECO:0007669"/>
    <property type="project" value="InterPro"/>
</dbReference>
<comment type="similarity">
    <text evidence="2">Belongs to the bacterial solute-binding protein 5 family.</text>
</comment>
<dbReference type="CDD" id="cd08497">
    <property type="entry name" value="MbnE-like"/>
    <property type="match status" value="1"/>
</dbReference>
<gene>
    <name evidence="6" type="ORF">DFP88_103324</name>
</gene>
<evidence type="ECO:0000313" key="6">
    <source>
        <dbReference type="EMBL" id="PYE83962.1"/>
    </source>
</evidence>
<dbReference type="GO" id="GO:0042884">
    <property type="term" value="P:microcin transport"/>
    <property type="evidence" value="ECO:0007669"/>
    <property type="project" value="TreeGrafter"/>
</dbReference>
<dbReference type="InterPro" id="IPR039424">
    <property type="entry name" value="SBP_5"/>
</dbReference>
<evidence type="ECO:0000256" key="1">
    <source>
        <dbReference type="ARBA" id="ARBA00004418"/>
    </source>
</evidence>
<dbReference type="SUPFAM" id="SSF53850">
    <property type="entry name" value="Periplasmic binding protein-like II"/>
    <property type="match status" value="1"/>
</dbReference>
<feature type="signal peptide" evidence="4">
    <location>
        <begin position="1"/>
        <end position="30"/>
    </location>
</feature>
<reference evidence="6 7" key="1">
    <citation type="submission" date="2018-06" db="EMBL/GenBank/DDBJ databases">
        <title>Genomic Encyclopedia of Type Strains, Phase III (KMG-III): the genomes of soil and plant-associated and newly described type strains.</title>
        <authorList>
            <person name="Whitman W."/>
        </authorList>
    </citation>
    <scope>NUCLEOTIDE SEQUENCE [LARGE SCALE GENOMIC DNA]</scope>
    <source>
        <strain evidence="6 7">CECT 9025</strain>
    </source>
</reference>
<dbReference type="PANTHER" id="PTHR30290">
    <property type="entry name" value="PERIPLASMIC BINDING COMPONENT OF ABC TRANSPORTER"/>
    <property type="match status" value="1"/>
</dbReference>
<sequence>MSSAARRACTLAPALAAIGVYALSSQPVPAQEADPAATQAEEGGGEDVTVSYGYTNFGELQYPEDFDHLAYVNPDAPKGGEMSQWSPGVFDSVNPYTTKGSAVGIQTGLMYESVLNGAADDNYSAYCYMCTTLEYPADRSWVVFNLRDDVRFWDGTPMTAGDIKFSFELFLEQGIPEFRTIRSSWIDSIEIEDPHRIRFNFTEAAPPRDIVTFAGGMPVFSKAWFEESGTRLDDTTFEPFMATGPYDIESLDAGRSITYGRVDDWWGAEDKFNIGQFNFDTIRIEYFADSTAAFEAFKAGEYTFRSENSERLWATGYEFPAVENGWVVTEALPNEGLASALGFTFNLDEPQWQDIRVREAVGLMFNFEWSNKSLFYGLNTRVNSFWQNSDLEAVGTPSEGEVALLQPLVEEGLLDESILTDEAVMAPVSSERALDRAALRRASALLDEAGWTAGPSGARSKDGVPLTLTILQYNPEYDRIVNPFIENLQRLGVAARLERVDTSQYVTRRDEGDFGLANQLFSLGLEPSTVLYQWFGSATAGASSRNLMRLRNPAVDRLIEPVIAAQTLDELRTSVHALDRVLRADRFWIPQWYNDEFWVAYYDMYRHPETLPEGALGSLSLWWYDEAAAQDLREAGALR</sequence>
<dbReference type="InterPro" id="IPR000914">
    <property type="entry name" value="SBP_5_dom"/>
</dbReference>
<dbReference type="PANTHER" id="PTHR30290:SF64">
    <property type="entry name" value="ABC TRANSPORTER PERIPLASMIC BINDING PROTEIN"/>
    <property type="match status" value="1"/>
</dbReference>
<dbReference type="Pfam" id="PF00496">
    <property type="entry name" value="SBP_bac_5"/>
    <property type="match status" value="1"/>
</dbReference>
<name>A0A318SQK2_9RHOB</name>
<feature type="domain" description="Solute-binding protein family 5" evidence="5">
    <location>
        <begin position="137"/>
        <end position="540"/>
    </location>
</feature>
<dbReference type="Gene3D" id="3.40.190.10">
    <property type="entry name" value="Periplasmic binding protein-like II"/>
    <property type="match status" value="1"/>
</dbReference>